<evidence type="ECO:0000256" key="3">
    <source>
        <dbReference type="ARBA" id="ARBA00004663"/>
    </source>
</evidence>
<dbReference type="AlphaFoldDB" id="A0A0S4TQK8"/>
<protein>
    <recommendedName>
        <fullName evidence="6 19">Adenosylcobinamide-GDP ribazoletransferase</fullName>
        <ecNumber evidence="5 19">2.7.8.26</ecNumber>
    </recommendedName>
    <alternativeName>
        <fullName evidence="16 19">Cobalamin synthase</fullName>
    </alternativeName>
    <alternativeName>
        <fullName evidence="15 19">Cobalamin-5'-phosphate synthase</fullName>
    </alternativeName>
</protein>
<evidence type="ECO:0000256" key="10">
    <source>
        <dbReference type="ARBA" id="ARBA00022692"/>
    </source>
</evidence>
<keyword evidence="13 19" id="KW-0472">Membrane</keyword>
<dbReference type="Pfam" id="PF02654">
    <property type="entry name" value="CobS"/>
    <property type="match status" value="1"/>
</dbReference>
<gene>
    <name evidence="19 20" type="primary">cobS</name>
    <name evidence="20" type="ORF">RUN39_v1_320010</name>
</gene>
<dbReference type="UniPathway" id="UPA00148">
    <property type="reaction ID" value="UER00238"/>
</dbReference>
<dbReference type="PATRIC" id="fig|305.106.peg.4440"/>
<evidence type="ECO:0000256" key="4">
    <source>
        <dbReference type="ARBA" id="ARBA00010561"/>
    </source>
</evidence>
<evidence type="ECO:0000256" key="12">
    <source>
        <dbReference type="ARBA" id="ARBA00022989"/>
    </source>
</evidence>
<evidence type="ECO:0000313" key="20">
    <source>
        <dbReference type="EMBL" id="CUV12117.1"/>
    </source>
</evidence>
<feature type="transmembrane region" description="Helical" evidence="19">
    <location>
        <begin position="41"/>
        <end position="60"/>
    </location>
</feature>
<feature type="transmembrane region" description="Helical" evidence="19">
    <location>
        <begin position="66"/>
        <end position="85"/>
    </location>
</feature>
<evidence type="ECO:0000256" key="8">
    <source>
        <dbReference type="ARBA" id="ARBA00022573"/>
    </source>
</evidence>
<dbReference type="EMBL" id="LN899819">
    <property type="protein sequence ID" value="CUV12117.1"/>
    <property type="molecule type" value="Genomic_DNA"/>
</dbReference>
<evidence type="ECO:0000256" key="7">
    <source>
        <dbReference type="ARBA" id="ARBA00022475"/>
    </source>
</evidence>
<evidence type="ECO:0000256" key="11">
    <source>
        <dbReference type="ARBA" id="ARBA00022842"/>
    </source>
</evidence>
<evidence type="ECO:0000256" key="6">
    <source>
        <dbReference type="ARBA" id="ARBA00015850"/>
    </source>
</evidence>
<evidence type="ECO:0000256" key="18">
    <source>
        <dbReference type="ARBA" id="ARBA00049504"/>
    </source>
</evidence>
<dbReference type="PANTHER" id="PTHR34148:SF1">
    <property type="entry name" value="ADENOSYLCOBINAMIDE-GDP RIBAZOLETRANSFERASE"/>
    <property type="match status" value="1"/>
</dbReference>
<evidence type="ECO:0000256" key="16">
    <source>
        <dbReference type="ARBA" id="ARBA00032853"/>
    </source>
</evidence>
<name>A0A0S4TQK8_RALSL</name>
<evidence type="ECO:0000256" key="14">
    <source>
        <dbReference type="ARBA" id="ARBA00025228"/>
    </source>
</evidence>
<dbReference type="NCBIfam" id="TIGR00317">
    <property type="entry name" value="cobS"/>
    <property type="match status" value="1"/>
</dbReference>
<feature type="transmembrane region" description="Helical" evidence="19">
    <location>
        <begin position="145"/>
        <end position="166"/>
    </location>
</feature>
<comment type="function">
    <text evidence="14 19">Joins adenosylcobinamide-GDP and alpha-ribazole to generate adenosylcobalamin (Ado-cobalamin). Also synthesizes adenosylcobalamin 5'-phosphate from adenosylcobinamide-GDP and alpha-ribazole 5'-phosphate.</text>
</comment>
<sequence>MMAALRETCRSLWMAIGYFTRIPVPASVGFSQDGLSRAARFFPLVGWLVGAAGALAYWLASRTVPAPGVAVAASMAATLLLTGAFHEDGLADCADGFGGGYTPEDRLRIMRDSRIGAFGAIAVCMALLLKWQLLTAMAAQHAAAAMAAMVAAHAASRGMAVSYLLTHDYARTEGKAKPVAQPMGRRDAVWAALFGGLPLLGFGVACTAVAVAVLLAARWALGRYFTRRLGGITGDCLGLAQQVFELLALWVLLAWTSS</sequence>
<evidence type="ECO:0000256" key="9">
    <source>
        <dbReference type="ARBA" id="ARBA00022679"/>
    </source>
</evidence>
<evidence type="ECO:0000256" key="17">
    <source>
        <dbReference type="ARBA" id="ARBA00048623"/>
    </source>
</evidence>
<dbReference type="GO" id="GO:0009236">
    <property type="term" value="P:cobalamin biosynthetic process"/>
    <property type="evidence" value="ECO:0007669"/>
    <property type="project" value="UniProtKB-UniRule"/>
</dbReference>
<dbReference type="InterPro" id="IPR003805">
    <property type="entry name" value="CobS"/>
</dbReference>
<keyword evidence="12 19" id="KW-1133">Transmembrane helix</keyword>
<dbReference type="HAMAP" id="MF_00719">
    <property type="entry name" value="CobS"/>
    <property type="match status" value="1"/>
</dbReference>
<proteinExistence type="inferred from homology"/>
<evidence type="ECO:0000256" key="5">
    <source>
        <dbReference type="ARBA" id="ARBA00013200"/>
    </source>
</evidence>
<comment type="similarity">
    <text evidence="4 19">Belongs to the CobS family.</text>
</comment>
<comment type="pathway">
    <text evidence="3 19">Cofactor biosynthesis; adenosylcobalamin biosynthesis; adenosylcobalamin from cob(II)yrinate a,c-diamide: step 7/7.</text>
</comment>
<dbReference type="GO" id="GO:0051073">
    <property type="term" value="F:adenosylcobinamide-GDP ribazoletransferase activity"/>
    <property type="evidence" value="ECO:0007669"/>
    <property type="project" value="UniProtKB-UniRule"/>
</dbReference>
<feature type="transmembrane region" description="Helical" evidence="19">
    <location>
        <begin position="115"/>
        <end position="133"/>
    </location>
</feature>
<keyword evidence="11 19" id="KW-0460">Magnesium</keyword>
<comment type="catalytic activity">
    <reaction evidence="17 19">
        <text>alpha-ribazole + adenosylcob(III)inamide-GDP = adenosylcob(III)alamin + GMP + H(+)</text>
        <dbReference type="Rhea" id="RHEA:16049"/>
        <dbReference type="ChEBI" id="CHEBI:10329"/>
        <dbReference type="ChEBI" id="CHEBI:15378"/>
        <dbReference type="ChEBI" id="CHEBI:18408"/>
        <dbReference type="ChEBI" id="CHEBI:58115"/>
        <dbReference type="ChEBI" id="CHEBI:60487"/>
        <dbReference type="EC" id="2.7.8.26"/>
    </reaction>
</comment>
<evidence type="ECO:0000256" key="19">
    <source>
        <dbReference type="HAMAP-Rule" id="MF_00719"/>
    </source>
</evidence>
<keyword evidence="7 19" id="KW-1003">Cell membrane</keyword>
<dbReference type="PANTHER" id="PTHR34148">
    <property type="entry name" value="ADENOSYLCOBINAMIDE-GDP RIBAZOLETRANSFERASE"/>
    <property type="match status" value="1"/>
</dbReference>
<accession>A0A0S4TQK8</accession>
<keyword evidence="10 19" id="KW-0812">Transmembrane</keyword>
<keyword evidence="9 19" id="KW-0808">Transferase</keyword>
<dbReference type="EC" id="2.7.8.26" evidence="5 19"/>
<dbReference type="GO" id="GO:0008818">
    <property type="term" value="F:cobalamin 5'-phosphate synthase activity"/>
    <property type="evidence" value="ECO:0007669"/>
    <property type="project" value="UniProtKB-UniRule"/>
</dbReference>
<evidence type="ECO:0000256" key="2">
    <source>
        <dbReference type="ARBA" id="ARBA00004651"/>
    </source>
</evidence>
<evidence type="ECO:0000256" key="15">
    <source>
        <dbReference type="ARBA" id="ARBA00032605"/>
    </source>
</evidence>
<organism evidence="20">
    <name type="scientific">Ralstonia solanacearum</name>
    <name type="common">Pseudomonas solanacearum</name>
    <dbReference type="NCBI Taxonomy" id="305"/>
    <lineage>
        <taxon>Bacteria</taxon>
        <taxon>Pseudomonadati</taxon>
        <taxon>Pseudomonadota</taxon>
        <taxon>Betaproteobacteria</taxon>
        <taxon>Burkholderiales</taxon>
        <taxon>Burkholderiaceae</taxon>
        <taxon>Ralstonia</taxon>
        <taxon>Ralstonia solanacearum species complex</taxon>
    </lineage>
</organism>
<comment type="catalytic activity">
    <reaction evidence="18 19">
        <text>alpha-ribazole 5'-phosphate + adenosylcob(III)inamide-GDP = adenosylcob(III)alamin 5'-phosphate + GMP + H(+)</text>
        <dbReference type="Rhea" id="RHEA:23560"/>
        <dbReference type="ChEBI" id="CHEBI:15378"/>
        <dbReference type="ChEBI" id="CHEBI:57918"/>
        <dbReference type="ChEBI" id="CHEBI:58115"/>
        <dbReference type="ChEBI" id="CHEBI:60487"/>
        <dbReference type="ChEBI" id="CHEBI:60493"/>
        <dbReference type="EC" id="2.7.8.26"/>
    </reaction>
</comment>
<dbReference type="GO" id="GO:0005886">
    <property type="term" value="C:plasma membrane"/>
    <property type="evidence" value="ECO:0007669"/>
    <property type="project" value="UniProtKB-SubCell"/>
</dbReference>
<reference evidence="20" key="1">
    <citation type="submission" date="2015-10" db="EMBL/GenBank/DDBJ databases">
        <authorList>
            <person name="Gilbert D.G."/>
        </authorList>
    </citation>
    <scope>NUCLEOTIDE SEQUENCE</scope>
    <source>
        <strain evidence="20">Phyl III-seqv23</strain>
    </source>
</reference>
<feature type="transmembrane region" description="Helical" evidence="19">
    <location>
        <begin position="187"/>
        <end position="217"/>
    </location>
</feature>
<comment type="subcellular location">
    <subcellularLocation>
        <location evidence="2 19">Cell membrane</location>
        <topology evidence="2 19">Multi-pass membrane protein</topology>
    </subcellularLocation>
</comment>
<evidence type="ECO:0000256" key="13">
    <source>
        <dbReference type="ARBA" id="ARBA00023136"/>
    </source>
</evidence>
<comment type="cofactor">
    <cofactor evidence="1 19">
        <name>Mg(2+)</name>
        <dbReference type="ChEBI" id="CHEBI:18420"/>
    </cofactor>
</comment>
<keyword evidence="8 19" id="KW-0169">Cobalamin biosynthesis</keyword>
<evidence type="ECO:0000256" key="1">
    <source>
        <dbReference type="ARBA" id="ARBA00001946"/>
    </source>
</evidence>
<dbReference type="NCBIfam" id="NF001277">
    <property type="entry name" value="PRK00235.1-3"/>
    <property type="match status" value="1"/>
</dbReference>